<accession>A0ABW2TYV4</accession>
<comment type="caution">
    <text evidence="2">The sequence shown here is derived from an EMBL/GenBank/DDBJ whole genome shotgun (WGS) entry which is preliminary data.</text>
</comment>
<protein>
    <submittedName>
        <fullName evidence="2">GNAT family N-acetyltransferase</fullName>
        <ecNumber evidence="2">2.3.-.-</ecNumber>
    </submittedName>
</protein>
<dbReference type="Gene3D" id="3.40.630.30">
    <property type="match status" value="1"/>
</dbReference>
<sequence>MHYFLEQLTAGGRTAAGWYGWYALHKATAEAPRTLIGAGGFTGPPNEEGMAEIGYSIAADWRRMGLATEPGGRPRAARRRHGHGAPAGGSHRPRQRGLAGSAAPQRLCARGRGPRRPHPLRAGRGAGRRCFGGTSRRSVGPPGGVLPRDLGSQL</sequence>
<dbReference type="EC" id="2.3.-.-" evidence="2"/>
<keyword evidence="3" id="KW-1185">Reference proteome</keyword>
<keyword evidence="2" id="KW-0966">Cell projection</keyword>
<keyword evidence="2" id="KW-0808">Transferase</keyword>
<evidence type="ECO:0000256" key="1">
    <source>
        <dbReference type="SAM" id="MobiDB-lite"/>
    </source>
</evidence>
<dbReference type="SUPFAM" id="SSF55729">
    <property type="entry name" value="Acyl-CoA N-acyltransferases (Nat)"/>
    <property type="match status" value="1"/>
</dbReference>
<dbReference type="InterPro" id="IPR016181">
    <property type="entry name" value="Acyl_CoA_acyltransferase"/>
</dbReference>
<keyword evidence="2" id="KW-0969">Cilium</keyword>
<gene>
    <name evidence="2" type="ORF">ACFQT0_02205</name>
</gene>
<keyword evidence="2" id="KW-0282">Flagellum</keyword>
<evidence type="ECO:0000313" key="3">
    <source>
        <dbReference type="Proteomes" id="UP001596513"/>
    </source>
</evidence>
<reference evidence="3" key="1">
    <citation type="journal article" date="2019" name="Int. J. Syst. Evol. Microbiol.">
        <title>The Global Catalogue of Microorganisms (GCM) 10K type strain sequencing project: providing services to taxonomists for standard genome sequencing and annotation.</title>
        <authorList>
            <consortium name="The Broad Institute Genomics Platform"/>
            <consortium name="The Broad Institute Genome Sequencing Center for Infectious Disease"/>
            <person name="Wu L."/>
            <person name="Ma J."/>
        </authorList>
    </citation>
    <scope>NUCLEOTIDE SEQUENCE [LARGE SCALE GENOMIC DNA]</scope>
    <source>
        <strain evidence="3">JCM 19635</strain>
    </source>
</reference>
<dbReference type="EMBL" id="JBHTEK010000001">
    <property type="protein sequence ID" value="MFC7666368.1"/>
    <property type="molecule type" value="Genomic_DNA"/>
</dbReference>
<feature type="compositionally biased region" description="Basic residues" evidence="1">
    <location>
        <begin position="112"/>
        <end position="121"/>
    </location>
</feature>
<evidence type="ECO:0000313" key="2">
    <source>
        <dbReference type="EMBL" id="MFC7666368.1"/>
    </source>
</evidence>
<feature type="compositionally biased region" description="Low complexity" evidence="1">
    <location>
        <begin position="122"/>
        <end position="133"/>
    </location>
</feature>
<keyword evidence="2" id="KW-0012">Acyltransferase</keyword>
<name>A0ABW2TYV4_9BACT</name>
<dbReference type="GO" id="GO:0016746">
    <property type="term" value="F:acyltransferase activity"/>
    <property type="evidence" value="ECO:0007669"/>
    <property type="project" value="UniProtKB-KW"/>
</dbReference>
<dbReference type="Proteomes" id="UP001596513">
    <property type="component" value="Unassembled WGS sequence"/>
</dbReference>
<dbReference type="RefSeq" id="WP_380200020.1">
    <property type="nucleotide sequence ID" value="NZ_JBHTEK010000001.1"/>
</dbReference>
<organism evidence="2 3">
    <name type="scientific">Hymenobacter humi</name>
    <dbReference type="NCBI Taxonomy" id="1411620"/>
    <lineage>
        <taxon>Bacteria</taxon>
        <taxon>Pseudomonadati</taxon>
        <taxon>Bacteroidota</taxon>
        <taxon>Cytophagia</taxon>
        <taxon>Cytophagales</taxon>
        <taxon>Hymenobacteraceae</taxon>
        <taxon>Hymenobacter</taxon>
    </lineage>
</organism>
<feature type="region of interest" description="Disordered" evidence="1">
    <location>
        <begin position="66"/>
        <end position="154"/>
    </location>
</feature>
<proteinExistence type="predicted"/>